<evidence type="ECO:0000256" key="9">
    <source>
        <dbReference type="PIRSR" id="PIRSR604808-2"/>
    </source>
</evidence>
<keyword evidence="14" id="KW-1185">Reference proteome</keyword>
<evidence type="ECO:0000256" key="4">
    <source>
        <dbReference type="ARBA" id="ARBA00022723"/>
    </source>
</evidence>
<dbReference type="GO" id="GO:0005634">
    <property type="term" value="C:nucleus"/>
    <property type="evidence" value="ECO:0007669"/>
    <property type="project" value="TreeGrafter"/>
</dbReference>
<dbReference type="InterPro" id="IPR036691">
    <property type="entry name" value="Endo/exonu/phosph_ase_sf"/>
</dbReference>
<dbReference type="OMA" id="YHARELV"/>
<evidence type="ECO:0000256" key="6">
    <source>
        <dbReference type="ARBA" id="ARBA00022801"/>
    </source>
</evidence>
<name>A0A674N027_TAKRU</name>
<dbReference type="Gene3D" id="3.60.10.10">
    <property type="entry name" value="Endonuclease/exonuclease/phosphatase"/>
    <property type="match status" value="1"/>
</dbReference>
<dbReference type="InterPro" id="IPR005135">
    <property type="entry name" value="Endo/exonuclease/phosphatase"/>
</dbReference>
<dbReference type="GO" id="GO:0008311">
    <property type="term" value="F:double-stranded DNA 3'-5' DNA exonuclease activity"/>
    <property type="evidence" value="ECO:0007669"/>
    <property type="project" value="UniProtKB-EC"/>
</dbReference>
<feature type="site" description="Transition state stabilizer" evidence="10">
    <location>
        <position position="204"/>
    </location>
</feature>
<comment type="similarity">
    <text evidence="2">Belongs to the DNA repair enzymes AP/ExoA family.</text>
</comment>
<dbReference type="EC" id="3.1.11.2" evidence="3"/>
<dbReference type="PANTHER" id="PTHR22748:SF26">
    <property type="entry name" value="ENDONUCLEASE_EXONUCLEASE_PHOSPHATASE DOMAIN-CONTAINING PROTEIN"/>
    <property type="match status" value="1"/>
</dbReference>
<dbReference type="GO" id="GO:0006284">
    <property type="term" value="P:base-excision repair"/>
    <property type="evidence" value="ECO:0007669"/>
    <property type="project" value="TreeGrafter"/>
</dbReference>
<evidence type="ECO:0000256" key="1">
    <source>
        <dbReference type="ARBA" id="ARBA00000493"/>
    </source>
</evidence>
<dbReference type="Proteomes" id="UP000005226">
    <property type="component" value="Chromosome 8"/>
</dbReference>
<feature type="binding site" evidence="9">
    <location>
        <position position="204"/>
    </location>
    <ligand>
        <name>Mg(2+)</name>
        <dbReference type="ChEBI" id="CHEBI:18420"/>
        <label>1</label>
    </ligand>
</feature>
<feature type="binding site" evidence="9">
    <location>
        <position position="97"/>
    </location>
    <ligand>
        <name>Mg(2+)</name>
        <dbReference type="ChEBI" id="CHEBI:18420"/>
        <label>1</label>
    </ligand>
</feature>
<reference evidence="13" key="3">
    <citation type="submission" date="2025-09" db="UniProtKB">
        <authorList>
            <consortium name="Ensembl"/>
        </authorList>
    </citation>
    <scope>IDENTIFICATION</scope>
</reference>
<evidence type="ECO:0000256" key="3">
    <source>
        <dbReference type="ARBA" id="ARBA00012115"/>
    </source>
</evidence>
<keyword evidence="4 9" id="KW-0479">Metal-binding</keyword>
<dbReference type="GeneTree" id="ENSGT00940000175553"/>
<evidence type="ECO:0000313" key="13">
    <source>
        <dbReference type="Ensembl" id="ENSTRUP00000066652.1"/>
    </source>
</evidence>
<feature type="binding site" evidence="9">
    <location>
        <position position="68"/>
    </location>
    <ligand>
        <name>Mg(2+)</name>
        <dbReference type="ChEBI" id="CHEBI:18420"/>
        <label>1</label>
    </ligand>
</feature>
<dbReference type="AlphaFoldDB" id="A0A674N027"/>
<keyword evidence="7 9" id="KW-0460">Magnesium</keyword>
<evidence type="ECO:0000256" key="7">
    <source>
        <dbReference type="ARBA" id="ARBA00022842"/>
    </source>
</evidence>
<dbReference type="GO" id="GO:0008081">
    <property type="term" value="F:phosphoric diester hydrolase activity"/>
    <property type="evidence" value="ECO:0007669"/>
    <property type="project" value="TreeGrafter"/>
</dbReference>
<keyword evidence="9" id="KW-0464">Manganese</keyword>
<feature type="region of interest" description="Disordered" evidence="11">
    <location>
        <begin position="1"/>
        <end position="25"/>
    </location>
</feature>
<evidence type="ECO:0000256" key="2">
    <source>
        <dbReference type="ARBA" id="ARBA00007092"/>
    </source>
</evidence>
<dbReference type="InterPro" id="IPR004808">
    <property type="entry name" value="AP_endonuc_1"/>
</dbReference>
<dbReference type="Ensembl" id="ENSTRUT00000087519.1">
    <property type="protein sequence ID" value="ENSTRUP00000066652.1"/>
    <property type="gene ID" value="ENSTRUG00000029602.1"/>
</dbReference>
<evidence type="ECO:0000259" key="12">
    <source>
        <dbReference type="Pfam" id="PF03372"/>
    </source>
</evidence>
<evidence type="ECO:0000256" key="5">
    <source>
        <dbReference type="ARBA" id="ARBA00022763"/>
    </source>
</evidence>
<proteinExistence type="inferred from homology"/>
<evidence type="ECO:0000313" key="14">
    <source>
        <dbReference type="Proteomes" id="UP000005226"/>
    </source>
</evidence>
<dbReference type="PANTHER" id="PTHR22748">
    <property type="entry name" value="AP ENDONUCLEASE"/>
    <property type="match status" value="1"/>
</dbReference>
<dbReference type="GO" id="GO:0003906">
    <property type="term" value="F:DNA-(apurinic or apyrimidinic site) endonuclease activity"/>
    <property type="evidence" value="ECO:0007669"/>
    <property type="project" value="TreeGrafter"/>
</dbReference>
<dbReference type="CDD" id="cd09076">
    <property type="entry name" value="L1-EN"/>
    <property type="match status" value="1"/>
</dbReference>
<organism evidence="13 14">
    <name type="scientific">Takifugu rubripes</name>
    <name type="common">Japanese pufferfish</name>
    <name type="synonym">Fugu rubripes</name>
    <dbReference type="NCBI Taxonomy" id="31033"/>
    <lineage>
        <taxon>Eukaryota</taxon>
        <taxon>Metazoa</taxon>
        <taxon>Chordata</taxon>
        <taxon>Craniata</taxon>
        <taxon>Vertebrata</taxon>
        <taxon>Euteleostomi</taxon>
        <taxon>Actinopterygii</taxon>
        <taxon>Neopterygii</taxon>
        <taxon>Teleostei</taxon>
        <taxon>Neoteleostei</taxon>
        <taxon>Acanthomorphata</taxon>
        <taxon>Eupercaria</taxon>
        <taxon>Tetraodontiformes</taxon>
        <taxon>Tetradontoidea</taxon>
        <taxon>Tetraodontidae</taxon>
        <taxon>Takifugu</taxon>
    </lineage>
</organism>
<dbReference type="Pfam" id="PF03372">
    <property type="entry name" value="Exo_endo_phos"/>
    <property type="match status" value="1"/>
</dbReference>
<keyword evidence="6" id="KW-0378">Hydrolase</keyword>
<feature type="binding site" evidence="9">
    <location>
        <position position="202"/>
    </location>
    <ligand>
        <name>Mg(2+)</name>
        <dbReference type="ChEBI" id="CHEBI:18420"/>
        <label>1</label>
    </ligand>
</feature>
<comment type="cofactor">
    <cofactor evidence="9">
        <name>Mg(2+)</name>
        <dbReference type="ChEBI" id="CHEBI:18420"/>
    </cofactor>
    <cofactor evidence="9">
        <name>Mn(2+)</name>
        <dbReference type="ChEBI" id="CHEBI:29035"/>
    </cofactor>
    <text evidence="9">Probably binds two magnesium or manganese ions per subunit.</text>
</comment>
<sequence length="294" mass="33098">MEQEAAWTPVPQKRPKRKDELAEVGAKASRLPGKRAFWKPELAESTILDRSFRPLTFLMNNFKVGSLNINGAREARKRAKAYETAKNKRIDVLFLQETHSSDSNETDWRREWEGGVFLSHSTAVSAGVGILFSRSFNPVAVTVEHVVQGRCLLVKAAFSHLTVVFINIYAPNNGAERKLFLEKINDVLNNLSSSDLLILGGDFNCTEDHVLDRNHIEPHPVSQQVLRQLVRSHGLVDVWRRMHASHRQFTWLRASTDWGWTSTRLSGPSLGKTSWTSSMKVFTLAPCHCPAGGQ</sequence>
<dbReference type="SUPFAM" id="SSF56219">
    <property type="entry name" value="DNase I-like"/>
    <property type="match status" value="1"/>
</dbReference>
<keyword evidence="8" id="KW-0234">DNA repair</keyword>
<evidence type="ECO:0000256" key="11">
    <source>
        <dbReference type="SAM" id="MobiDB-lite"/>
    </source>
</evidence>
<protein>
    <recommendedName>
        <fullName evidence="3">exodeoxyribonuclease III</fullName>
        <ecNumber evidence="3">3.1.11.2</ecNumber>
    </recommendedName>
</protein>
<dbReference type="GO" id="GO:0046872">
    <property type="term" value="F:metal ion binding"/>
    <property type="evidence" value="ECO:0007669"/>
    <property type="project" value="UniProtKB-KW"/>
</dbReference>
<dbReference type="InParanoid" id="A0A674N027"/>
<evidence type="ECO:0000256" key="10">
    <source>
        <dbReference type="PIRSR" id="PIRSR604808-3"/>
    </source>
</evidence>
<accession>A0A674N027</accession>
<feature type="domain" description="Endonuclease/exonuclease/phosphatase" evidence="12">
    <location>
        <begin position="66"/>
        <end position="242"/>
    </location>
</feature>
<evidence type="ECO:0000256" key="8">
    <source>
        <dbReference type="ARBA" id="ARBA00023204"/>
    </source>
</evidence>
<reference evidence="13" key="2">
    <citation type="submission" date="2025-08" db="UniProtKB">
        <authorList>
            <consortium name="Ensembl"/>
        </authorList>
    </citation>
    <scope>IDENTIFICATION</scope>
</reference>
<comment type="catalytic activity">
    <reaction evidence="1">
        <text>Exonucleolytic cleavage in the 3'- to 5'-direction to yield nucleoside 5'-phosphates.</text>
        <dbReference type="EC" id="3.1.11.2"/>
    </reaction>
</comment>
<keyword evidence="5" id="KW-0227">DNA damage</keyword>
<reference evidence="13 14" key="1">
    <citation type="journal article" date="2011" name="Genome Biol. Evol.">
        <title>Integration of the genetic map and genome assembly of fugu facilitates insights into distinct features of genome evolution in teleosts and mammals.</title>
        <authorList>
            <person name="Kai W."/>
            <person name="Kikuchi K."/>
            <person name="Tohari S."/>
            <person name="Chew A.K."/>
            <person name="Tay A."/>
            <person name="Fujiwara A."/>
            <person name="Hosoya S."/>
            <person name="Suetake H."/>
            <person name="Naruse K."/>
            <person name="Brenner S."/>
            <person name="Suzuki Y."/>
            <person name="Venkatesh B."/>
        </authorList>
    </citation>
    <scope>NUCLEOTIDE SEQUENCE [LARGE SCALE GENOMIC DNA]</scope>
</reference>